<feature type="compositionally biased region" description="Basic and acidic residues" evidence="1">
    <location>
        <begin position="26"/>
        <end position="41"/>
    </location>
</feature>
<feature type="region of interest" description="Disordered" evidence="1">
    <location>
        <begin position="1"/>
        <end position="41"/>
    </location>
</feature>
<dbReference type="Proteomes" id="UP000054272">
    <property type="component" value="Unassembled WGS sequence"/>
</dbReference>
<proteinExistence type="predicted"/>
<feature type="region of interest" description="Disordered" evidence="1">
    <location>
        <begin position="151"/>
        <end position="190"/>
    </location>
</feature>
<feature type="region of interest" description="Disordered" evidence="1">
    <location>
        <begin position="202"/>
        <end position="247"/>
    </location>
</feature>
<evidence type="ECO:0000256" key="1">
    <source>
        <dbReference type="SAM" id="MobiDB-lite"/>
    </source>
</evidence>
<feature type="compositionally biased region" description="Low complexity" evidence="1">
    <location>
        <begin position="165"/>
        <end position="190"/>
    </location>
</feature>
<reference evidence="2 3" key="1">
    <citation type="submission" date="2015-01" db="EMBL/GenBank/DDBJ databases">
        <title>The Genome Sequence of Cryptococcus gattii EJB2.</title>
        <authorList>
            <consortium name="The Broad Institute Genomics Platform"/>
            <person name="Cuomo C."/>
            <person name="Litvintseva A."/>
            <person name="Chen Y."/>
            <person name="Heitman J."/>
            <person name="Sun S."/>
            <person name="Springer D."/>
            <person name="Dromer F."/>
            <person name="Young S."/>
            <person name="Zeng Q."/>
            <person name="Gargeya S."/>
            <person name="Abouelleil A."/>
            <person name="Alvarado L."/>
            <person name="Chapman S.B."/>
            <person name="Gainer-Dewar J."/>
            <person name="Goldberg J."/>
            <person name="Griggs A."/>
            <person name="Gujja S."/>
            <person name="Hansen M."/>
            <person name="Howarth C."/>
            <person name="Imamovic A."/>
            <person name="Larimer J."/>
            <person name="Murphy C."/>
            <person name="Naylor J."/>
            <person name="Pearson M."/>
            <person name="Priest M."/>
            <person name="Roberts A."/>
            <person name="Saif S."/>
            <person name="Shea T."/>
            <person name="Sykes S."/>
            <person name="Wortman J."/>
            <person name="Nusbaum C."/>
            <person name="Birren B."/>
        </authorList>
    </citation>
    <scope>NUCLEOTIDE SEQUENCE [LARGE SCALE GENOMIC DNA]</scope>
    <source>
        <strain evidence="2 3">EJB2</strain>
    </source>
</reference>
<organism evidence="2 3">
    <name type="scientific">Cryptococcus gattii EJB2</name>
    <dbReference type="NCBI Taxonomy" id="1296103"/>
    <lineage>
        <taxon>Eukaryota</taxon>
        <taxon>Fungi</taxon>
        <taxon>Dikarya</taxon>
        <taxon>Basidiomycota</taxon>
        <taxon>Agaricomycotina</taxon>
        <taxon>Tremellomycetes</taxon>
        <taxon>Tremellales</taxon>
        <taxon>Cryptococcaceae</taxon>
        <taxon>Cryptococcus</taxon>
        <taxon>Cryptococcus gattii species complex</taxon>
    </lineage>
</organism>
<feature type="compositionally biased region" description="Polar residues" evidence="1">
    <location>
        <begin position="564"/>
        <end position="577"/>
    </location>
</feature>
<feature type="region of interest" description="Disordered" evidence="1">
    <location>
        <begin position="562"/>
        <end position="590"/>
    </location>
</feature>
<gene>
    <name evidence="2" type="ORF">I306_05350</name>
</gene>
<dbReference type="EMBL" id="KN848749">
    <property type="protein sequence ID" value="KIR77614.1"/>
    <property type="molecule type" value="Genomic_DNA"/>
</dbReference>
<feature type="region of interest" description="Disordered" evidence="1">
    <location>
        <begin position="279"/>
        <end position="317"/>
    </location>
</feature>
<feature type="compositionally biased region" description="Basic and acidic residues" evidence="1">
    <location>
        <begin position="209"/>
        <end position="233"/>
    </location>
</feature>
<evidence type="ECO:0000313" key="2">
    <source>
        <dbReference type="EMBL" id="KIR77614.1"/>
    </source>
</evidence>
<feature type="compositionally biased region" description="Polar residues" evidence="1">
    <location>
        <begin position="303"/>
        <end position="317"/>
    </location>
</feature>
<evidence type="ECO:0008006" key="4">
    <source>
        <dbReference type="Google" id="ProtNLM"/>
    </source>
</evidence>
<accession>A0ABR5BPR6</accession>
<protein>
    <recommendedName>
        <fullName evidence="4">Rrn9 domain-containing protein</fullName>
    </recommendedName>
</protein>
<sequence length="649" mass="71138">MRKSISSPPPVAGESPTEIHFAASHFPKDGEGRMMEAKSTHYSESSAGSIIADVHDLAISPTIFKRGQAPQPVVRNQVADGGLTSIPEALLNANSQEQQGIAHSQSCPTPLLDILEKNHKRSSAGTFGPKDSKYPSIYSIITSSNISPERRITSNIFDTRPAANQTTRRPSSYSSTSTSPQQSATPKTVNDAAAVAMRRGMGMTSPCDRAGHRKPESEGQIEDYPRRQSEGNRRRIAPTSSPVSTLDFGFEPAKNLYDDLEDKMKMKKKGFRKSKVDQMLGEVDGSSNGPVPPPRNHKHFPSAPTNSLHTFSPTKSTNSVRQGFTYAEALISPATANFSASHSHKLPLGRSASIDSFPSLHPSLAESVNLERRPLLKYSLPPLPTQHHPSHSTISISLPSLPPPFPATNPALSMSSSLTPSQRTILIRRTRKLEALLGEPLPESQISQHVIDPLNSVKQFDTHVKEGWPDSPPADWRRRVPEWEREDCLVQRVKGENDEEGGGEVRGNKSLAQKALEALNLAGKRPEGERLKVYVSRQMRVTETVTQGDVGMKASVNRAELRTDTVSPTSANSTGADSQWPAGNEGDEGKKIRRQQLTKEFLFLKSLSIRPLIKLIRMPGTLLTNALFLNRSRPKSFFPEQVILPNNPS</sequence>
<evidence type="ECO:0000313" key="3">
    <source>
        <dbReference type="Proteomes" id="UP000054272"/>
    </source>
</evidence>
<name>A0ABR5BPR6_9TREE</name>
<keyword evidence="3" id="KW-1185">Reference proteome</keyword>